<evidence type="ECO:0000259" key="2">
    <source>
        <dbReference type="Pfam" id="PF00582"/>
    </source>
</evidence>
<dbReference type="AlphaFoldDB" id="Q1IMF8"/>
<feature type="domain" description="UspA" evidence="2">
    <location>
        <begin position="13"/>
        <end position="148"/>
    </location>
</feature>
<feature type="domain" description="UspA" evidence="2">
    <location>
        <begin position="164"/>
        <end position="293"/>
    </location>
</feature>
<dbReference type="InterPro" id="IPR006016">
    <property type="entry name" value="UspA"/>
</dbReference>
<sequence>MLITERPALIAIQNVLFATDFSSTSERALPFALEFATRYNATLFVAHAVPPMPAVVPIEPVPDQTDVLRKGAGQEMQRFVAKQSLKEIPHQAIVMDGEVWDVIRQVVADKRIDLVVLGTRGRGVLHKLLVGSIAEEIYRTVKCPVLTIGPEVIPPSLPRQKMWRIVFATDFSTGSLHALPYALMFTQEHHSQTTFLHVIAHSASLPADSADQLVHESVARMKELIPEGMEGSHPDFKVEFGSPGPDIVRIATDLEADLLVMGVHAGHHATSHLPWSVASYVLSHARCPVLTVRGGA</sequence>
<dbReference type="InterPro" id="IPR006015">
    <property type="entry name" value="Universal_stress_UspA"/>
</dbReference>
<comment type="similarity">
    <text evidence="1">Belongs to the universal stress protein A family.</text>
</comment>
<name>Q1IMF8_KORVE</name>
<evidence type="ECO:0000256" key="1">
    <source>
        <dbReference type="ARBA" id="ARBA00008791"/>
    </source>
</evidence>
<dbReference type="HOGENOM" id="CLU_049301_2_1_0"/>
<evidence type="ECO:0000313" key="4">
    <source>
        <dbReference type="Proteomes" id="UP000002432"/>
    </source>
</evidence>
<dbReference type="CDD" id="cd00293">
    <property type="entry name" value="USP-like"/>
    <property type="match status" value="2"/>
</dbReference>
<dbReference type="eggNOG" id="COG0589">
    <property type="taxonomic scope" value="Bacteria"/>
</dbReference>
<gene>
    <name evidence="3" type="ordered locus">Acid345_2941</name>
</gene>
<dbReference type="SUPFAM" id="SSF52402">
    <property type="entry name" value="Adenine nucleotide alpha hydrolases-like"/>
    <property type="match status" value="2"/>
</dbReference>
<dbReference type="Proteomes" id="UP000002432">
    <property type="component" value="Chromosome"/>
</dbReference>
<dbReference type="PANTHER" id="PTHR46268">
    <property type="entry name" value="STRESS RESPONSE PROTEIN NHAX"/>
    <property type="match status" value="1"/>
</dbReference>
<dbReference type="RefSeq" id="WP_011523743.1">
    <property type="nucleotide sequence ID" value="NC_008009.1"/>
</dbReference>
<dbReference type="Gene3D" id="3.40.50.620">
    <property type="entry name" value="HUPs"/>
    <property type="match status" value="2"/>
</dbReference>
<dbReference type="OrthoDB" id="110147at2"/>
<dbReference type="KEGG" id="aba:Acid345_2941"/>
<dbReference type="EMBL" id="CP000360">
    <property type="protein sequence ID" value="ABF41942.1"/>
    <property type="molecule type" value="Genomic_DNA"/>
</dbReference>
<reference evidence="3 4" key="1">
    <citation type="journal article" date="2009" name="Appl. Environ. Microbiol.">
        <title>Three genomes from the phylum Acidobacteria provide insight into the lifestyles of these microorganisms in soils.</title>
        <authorList>
            <person name="Ward N.L."/>
            <person name="Challacombe J.F."/>
            <person name="Janssen P.H."/>
            <person name="Henrissat B."/>
            <person name="Coutinho P.M."/>
            <person name="Wu M."/>
            <person name="Xie G."/>
            <person name="Haft D.H."/>
            <person name="Sait M."/>
            <person name="Badger J."/>
            <person name="Barabote R.D."/>
            <person name="Bradley B."/>
            <person name="Brettin T.S."/>
            <person name="Brinkac L.M."/>
            <person name="Bruce D."/>
            <person name="Creasy T."/>
            <person name="Daugherty S.C."/>
            <person name="Davidsen T.M."/>
            <person name="DeBoy R.T."/>
            <person name="Detter J.C."/>
            <person name="Dodson R.J."/>
            <person name="Durkin A.S."/>
            <person name="Ganapathy A."/>
            <person name="Gwinn-Giglio M."/>
            <person name="Han C.S."/>
            <person name="Khouri H."/>
            <person name="Kiss H."/>
            <person name="Kothari S.P."/>
            <person name="Madupu R."/>
            <person name="Nelson K.E."/>
            <person name="Nelson W.C."/>
            <person name="Paulsen I."/>
            <person name="Penn K."/>
            <person name="Ren Q."/>
            <person name="Rosovitz M.J."/>
            <person name="Selengut J.D."/>
            <person name="Shrivastava S."/>
            <person name="Sullivan S.A."/>
            <person name="Tapia R."/>
            <person name="Thompson L.S."/>
            <person name="Watkins K.L."/>
            <person name="Yang Q."/>
            <person name="Yu C."/>
            <person name="Zafar N."/>
            <person name="Zhou L."/>
            <person name="Kuske C.R."/>
        </authorList>
    </citation>
    <scope>NUCLEOTIDE SEQUENCE [LARGE SCALE GENOMIC DNA]</scope>
    <source>
        <strain evidence="3 4">Ellin345</strain>
    </source>
</reference>
<dbReference type="Pfam" id="PF00582">
    <property type="entry name" value="Usp"/>
    <property type="match status" value="2"/>
</dbReference>
<dbReference type="STRING" id="204669.Acid345_2941"/>
<protein>
    <submittedName>
        <fullName evidence="3">UspA</fullName>
    </submittedName>
</protein>
<evidence type="ECO:0000313" key="3">
    <source>
        <dbReference type="EMBL" id="ABF41942.1"/>
    </source>
</evidence>
<dbReference type="PRINTS" id="PR01438">
    <property type="entry name" value="UNVRSLSTRESS"/>
</dbReference>
<keyword evidence="4" id="KW-1185">Reference proteome</keyword>
<dbReference type="InterPro" id="IPR014729">
    <property type="entry name" value="Rossmann-like_a/b/a_fold"/>
</dbReference>
<accession>Q1IMF8</accession>
<dbReference type="EnsemblBacteria" id="ABF41942">
    <property type="protein sequence ID" value="ABF41942"/>
    <property type="gene ID" value="Acid345_2941"/>
</dbReference>
<proteinExistence type="inferred from homology"/>
<dbReference type="PANTHER" id="PTHR46268:SF22">
    <property type="entry name" value="SENSOR PROTEIN KDPD-RELATED"/>
    <property type="match status" value="1"/>
</dbReference>
<organism evidence="3 4">
    <name type="scientific">Koribacter versatilis (strain Ellin345)</name>
    <dbReference type="NCBI Taxonomy" id="204669"/>
    <lineage>
        <taxon>Bacteria</taxon>
        <taxon>Pseudomonadati</taxon>
        <taxon>Acidobacteriota</taxon>
        <taxon>Terriglobia</taxon>
        <taxon>Terriglobales</taxon>
        <taxon>Candidatus Korobacteraceae</taxon>
        <taxon>Candidatus Korobacter</taxon>
    </lineage>
</organism>